<dbReference type="InterPro" id="IPR023385">
    <property type="entry name" value="YopX-like_C"/>
</dbReference>
<dbReference type="SUPFAM" id="SSF159006">
    <property type="entry name" value="YopX-like"/>
    <property type="match status" value="1"/>
</dbReference>
<gene>
    <name evidence="1" type="ORF">DES48_1175</name>
</gene>
<dbReference type="Gene3D" id="2.30.30.290">
    <property type="entry name" value="YopX-like domains"/>
    <property type="match status" value="1"/>
</dbReference>
<reference evidence="1 2" key="1">
    <citation type="submission" date="2018-06" db="EMBL/GenBank/DDBJ databases">
        <title>Genomic Encyclopedia of Type Strains, Phase IV (KMG-IV): sequencing the most valuable type-strain genomes for metagenomic binning, comparative biology and taxonomic classification.</title>
        <authorList>
            <person name="Goeker M."/>
        </authorList>
    </citation>
    <scope>NUCLEOTIDE SEQUENCE [LARGE SCALE GENOMIC DNA]</scope>
    <source>
        <strain evidence="1 2">DSM 15140</strain>
    </source>
</reference>
<comment type="caution">
    <text evidence="1">The sequence shown here is derived from an EMBL/GenBank/DDBJ whole genome shotgun (WGS) entry which is preliminary data.</text>
</comment>
<name>A0A366DPL2_9BACI</name>
<proteinExistence type="predicted"/>
<evidence type="ECO:0000313" key="1">
    <source>
        <dbReference type="EMBL" id="RBO92041.1"/>
    </source>
</evidence>
<dbReference type="OrthoDB" id="2972470at2"/>
<organism evidence="1 2">
    <name type="scientific">Paraliobacillus ryukyuensis</name>
    <dbReference type="NCBI Taxonomy" id="200904"/>
    <lineage>
        <taxon>Bacteria</taxon>
        <taxon>Bacillati</taxon>
        <taxon>Bacillota</taxon>
        <taxon>Bacilli</taxon>
        <taxon>Bacillales</taxon>
        <taxon>Bacillaceae</taxon>
        <taxon>Paraliobacillus</taxon>
    </lineage>
</organism>
<dbReference type="AlphaFoldDB" id="A0A366DPL2"/>
<dbReference type="EMBL" id="QNRI01000017">
    <property type="protein sequence ID" value="RBO92041.1"/>
    <property type="molecule type" value="Genomic_DNA"/>
</dbReference>
<dbReference type="RefSeq" id="WP_113870140.1">
    <property type="nucleotide sequence ID" value="NZ_BAABQN010000017.1"/>
</dbReference>
<evidence type="ECO:0008006" key="3">
    <source>
        <dbReference type="Google" id="ProtNLM"/>
    </source>
</evidence>
<dbReference type="Proteomes" id="UP000252254">
    <property type="component" value="Unassembled WGS sequence"/>
</dbReference>
<evidence type="ECO:0000313" key="2">
    <source>
        <dbReference type="Proteomes" id="UP000252254"/>
    </source>
</evidence>
<protein>
    <recommendedName>
        <fullName evidence="3">YopX protein domain-containing protein</fullName>
    </recommendedName>
</protein>
<keyword evidence="2" id="KW-1185">Reference proteome</keyword>
<sequence>MKLERFKFGDIIENGWASKDNPTRIGIFVRHKKKTIEKTNGKGKFWETYHDSDNKNKKIGTIFDNPELLEGGE</sequence>
<accession>A0A366DPL2</accession>